<keyword evidence="3" id="KW-1185">Reference proteome</keyword>
<keyword evidence="1" id="KW-0472">Membrane</keyword>
<dbReference type="Proteomes" id="UP000233375">
    <property type="component" value="Unassembled WGS sequence"/>
</dbReference>
<proteinExistence type="predicted"/>
<evidence type="ECO:0000313" key="3">
    <source>
        <dbReference type="Proteomes" id="UP000233375"/>
    </source>
</evidence>
<evidence type="ECO:0000313" key="2">
    <source>
        <dbReference type="EMBL" id="PKG23573.1"/>
    </source>
</evidence>
<dbReference type="RefSeq" id="WP_101177308.1">
    <property type="nucleotide sequence ID" value="NZ_PISE01000022.1"/>
</dbReference>
<name>A0A2N0Z232_9BACI</name>
<sequence>MKNFFILSAVQYCLIWTFFSTFICYILTGFTVYTLAALLAGITLSFLNLLEDEVIHRKIRGD</sequence>
<protein>
    <submittedName>
        <fullName evidence="2">Uncharacterized protein</fullName>
    </submittedName>
</protein>
<evidence type="ECO:0000256" key="1">
    <source>
        <dbReference type="SAM" id="Phobius"/>
    </source>
</evidence>
<feature type="transmembrane region" description="Helical" evidence="1">
    <location>
        <begin position="30"/>
        <end position="50"/>
    </location>
</feature>
<dbReference type="OrthoDB" id="2931095at2"/>
<accession>A0A2N0Z232</accession>
<keyword evidence="1" id="KW-0812">Transmembrane</keyword>
<comment type="caution">
    <text evidence="2">The sequence shown here is derived from an EMBL/GenBank/DDBJ whole genome shotgun (WGS) entry which is preliminary data.</text>
</comment>
<keyword evidence="1" id="KW-1133">Transmembrane helix</keyword>
<organism evidence="2 3">
    <name type="scientific">Niallia nealsonii</name>
    <dbReference type="NCBI Taxonomy" id="115979"/>
    <lineage>
        <taxon>Bacteria</taxon>
        <taxon>Bacillati</taxon>
        <taxon>Bacillota</taxon>
        <taxon>Bacilli</taxon>
        <taxon>Bacillales</taxon>
        <taxon>Bacillaceae</taxon>
        <taxon>Niallia</taxon>
    </lineage>
</organism>
<gene>
    <name evidence="2" type="ORF">CWS01_11315</name>
</gene>
<dbReference type="AlphaFoldDB" id="A0A2N0Z232"/>
<reference evidence="2 3" key="1">
    <citation type="journal article" date="2003" name="Int. J. Syst. Evol. Microbiol.">
        <title>Bacillus nealsonii sp. nov., isolated from a spacecraft-assembly facility, whose spores are gamma-radiation resistant.</title>
        <authorList>
            <person name="Venkateswaran K."/>
            <person name="Kempf M."/>
            <person name="Chen F."/>
            <person name="Satomi M."/>
            <person name="Nicholson W."/>
            <person name="Kern R."/>
        </authorList>
    </citation>
    <scope>NUCLEOTIDE SEQUENCE [LARGE SCALE GENOMIC DNA]</scope>
    <source>
        <strain evidence="2 3">FO-92</strain>
    </source>
</reference>
<dbReference type="EMBL" id="PISE01000022">
    <property type="protein sequence ID" value="PKG23573.1"/>
    <property type="molecule type" value="Genomic_DNA"/>
</dbReference>